<dbReference type="EMBL" id="HACG01001550">
    <property type="protein sequence ID" value="CEK48415.1"/>
    <property type="molecule type" value="Transcribed_RNA"/>
</dbReference>
<evidence type="ECO:0000256" key="1">
    <source>
        <dbReference type="SAM" id="MobiDB-lite"/>
    </source>
</evidence>
<feature type="compositionally biased region" description="Basic and acidic residues" evidence="1">
    <location>
        <begin position="17"/>
        <end position="26"/>
    </location>
</feature>
<proteinExistence type="predicted"/>
<sequence>LRNSADSPIAEYSQNGKENDLCKNKVDDEDVNDDDSNDGLIDNVDIMPGEDIEGWKVCLADDSDNESSASSDKTHKVSLVDDNHHLPQPDHPKQDHCSSTLVEIDQETPQPDSSSQHSYQNPASETLDHSPSPHNETSPESLTCGTCSPQNTSLSSPKQDNSLSLSSGVMNKIDSHTLDSSEQQNIMKLCSDIEENSELDCSTQISYNERQETNMETE</sequence>
<feature type="compositionally biased region" description="Acidic residues" evidence="1">
    <location>
        <begin position="27"/>
        <end position="37"/>
    </location>
</feature>
<gene>
    <name evidence="2" type="primary">ORF3899</name>
</gene>
<evidence type="ECO:0000313" key="2">
    <source>
        <dbReference type="EMBL" id="CEK48415.1"/>
    </source>
</evidence>
<feature type="compositionally biased region" description="Polar residues" evidence="1">
    <location>
        <begin position="132"/>
        <end position="168"/>
    </location>
</feature>
<protein>
    <submittedName>
        <fullName evidence="2">Uncharacterized protein</fullName>
    </submittedName>
</protein>
<feature type="region of interest" description="Disordered" evidence="1">
    <location>
        <begin position="1"/>
        <end position="168"/>
    </location>
</feature>
<name>A0A0B6XYQ5_9EUPU</name>
<feature type="non-terminal residue" evidence="2">
    <location>
        <position position="1"/>
    </location>
</feature>
<feature type="compositionally biased region" description="Polar residues" evidence="1">
    <location>
        <begin position="97"/>
        <end position="124"/>
    </location>
</feature>
<feature type="compositionally biased region" description="Polar residues" evidence="1">
    <location>
        <begin position="1"/>
        <end position="16"/>
    </location>
</feature>
<reference evidence="2" key="1">
    <citation type="submission" date="2014-12" db="EMBL/GenBank/DDBJ databases">
        <title>Insight into the proteome of Arion vulgaris.</title>
        <authorList>
            <person name="Aradska J."/>
            <person name="Bulat T."/>
            <person name="Smidak R."/>
            <person name="Sarate P."/>
            <person name="Gangsoo J."/>
            <person name="Sialana F."/>
            <person name="Bilban M."/>
            <person name="Lubec G."/>
        </authorList>
    </citation>
    <scope>NUCLEOTIDE SEQUENCE</scope>
    <source>
        <tissue evidence="2">Skin</tissue>
    </source>
</reference>
<accession>A0A0B6XYQ5</accession>
<organism evidence="2">
    <name type="scientific">Arion vulgaris</name>
    <dbReference type="NCBI Taxonomy" id="1028688"/>
    <lineage>
        <taxon>Eukaryota</taxon>
        <taxon>Metazoa</taxon>
        <taxon>Spiralia</taxon>
        <taxon>Lophotrochozoa</taxon>
        <taxon>Mollusca</taxon>
        <taxon>Gastropoda</taxon>
        <taxon>Heterobranchia</taxon>
        <taxon>Euthyneura</taxon>
        <taxon>Panpulmonata</taxon>
        <taxon>Eupulmonata</taxon>
        <taxon>Stylommatophora</taxon>
        <taxon>Helicina</taxon>
        <taxon>Arionoidea</taxon>
        <taxon>Arionidae</taxon>
        <taxon>Arion</taxon>
    </lineage>
</organism>
<feature type="compositionally biased region" description="Basic and acidic residues" evidence="1">
    <location>
        <begin position="72"/>
        <end position="96"/>
    </location>
</feature>
<feature type="non-terminal residue" evidence="2">
    <location>
        <position position="218"/>
    </location>
</feature>
<dbReference type="AlphaFoldDB" id="A0A0B6XYQ5"/>